<organism evidence="2 3">
    <name type="scientific">Ferroglobus placidus (strain DSM 10642 / AEDII12DO)</name>
    <dbReference type="NCBI Taxonomy" id="589924"/>
    <lineage>
        <taxon>Archaea</taxon>
        <taxon>Methanobacteriati</taxon>
        <taxon>Methanobacteriota</taxon>
        <taxon>Archaeoglobi</taxon>
        <taxon>Archaeoglobales</taxon>
        <taxon>Archaeoglobaceae</taxon>
        <taxon>Ferroglobus</taxon>
    </lineage>
</organism>
<dbReference type="PIRSF" id="PIRSF022080">
    <property type="entry name" value="UCP022080"/>
    <property type="match status" value="1"/>
</dbReference>
<reference evidence="3" key="1">
    <citation type="submission" date="2010-02" db="EMBL/GenBank/DDBJ databases">
        <title>Complete sequence of Ferroglobus placidus DSM 10642.</title>
        <authorList>
            <consortium name="US DOE Joint Genome Institute"/>
            <person name="Lucas S."/>
            <person name="Copeland A."/>
            <person name="Lapidus A."/>
            <person name="Cheng J.-F."/>
            <person name="Bruce D."/>
            <person name="Goodwin L."/>
            <person name="Pitluck S."/>
            <person name="Saunders E."/>
            <person name="Brettin T."/>
            <person name="Detter J.C."/>
            <person name="Han C."/>
            <person name="Tapia R."/>
            <person name="Larimer F."/>
            <person name="Land M."/>
            <person name="Hauser L."/>
            <person name="Kyrpides N."/>
            <person name="Ivanova N."/>
            <person name="Holmes D."/>
            <person name="Lovley D."/>
            <person name="Kyrpides N."/>
            <person name="Anderson I.J."/>
            <person name="Woyke T."/>
        </authorList>
    </citation>
    <scope>NUCLEOTIDE SEQUENCE [LARGE SCALE GENOMIC DNA]</scope>
    <source>
        <strain evidence="3">DSM 10642 / AEDII12DO</strain>
    </source>
</reference>
<evidence type="ECO:0000259" key="1">
    <source>
        <dbReference type="Pfam" id="PF18446"/>
    </source>
</evidence>
<name>D3RXD6_FERPA</name>
<dbReference type="STRING" id="589924.Ferp_0985"/>
<dbReference type="OrthoDB" id="56086at2157"/>
<dbReference type="KEGG" id="fpl:Ferp_0985"/>
<dbReference type="Gene3D" id="3.30.310.190">
    <property type="match status" value="1"/>
</dbReference>
<reference evidence="2 3" key="2">
    <citation type="journal article" date="2011" name="Stand. Genomic Sci.">
        <title>Complete genome sequence of Ferroglobus placidus AEDII12DO.</title>
        <authorList>
            <person name="Anderson I."/>
            <person name="Risso C."/>
            <person name="Holmes D."/>
            <person name="Lucas S."/>
            <person name="Copeland A."/>
            <person name="Lapidus A."/>
            <person name="Cheng J.F."/>
            <person name="Bruce D."/>
            <person name="Goodwin L."/>
            <person name="Pitluck S."/>
            <person name="Saunders E."/>
            <person name="Brettin T."/>
            <person name="Detter J.C."/>
            <person name="Han C."/>
            <person name="Tapia R."/>
            <person name="Larimer F."/>
            <person name="Land M."/>
            <person name="Hauser L."/>
            <person name="Woyke T."/>
            <person name="Lovley D."/>
            <person name="Kyrpides N."/>
            <person name="Ivanova N."/>
        </authorList>
    </citation>
    <scope>NUCLEOTIDE SEQUENCE [LARGE SCALE GENOMIC DNA]</scope>
    <source>
        <strain evidence="3">DSM 10642 / AEDII12DO</strain>
    </source>
</reference>
<dbReference type="AlphaFoldDB" id="D3RXD6"/>
<sequence length="102" mass="12313">MREYKFKRGYKATAERLEEMLKKHFGEFRKDGEKYIVSFGAMEEMVAWIENKKLYVETRTNKNVPDDVALETIKRYNKFLEELTGYTAKERRKQMMKEVEEG</sequence>
<evidence type="ECO:0000313" key="3">
    <source>
        <dbReference type="Proteomes" id="UP000002613"/>
    </source>
</evidence>
<dbReference type="GeneID" id="8778493"/>
<dbReference type="HOGENOM" id="CLU_152346_1_0_2"/>
<dbReference type="Pfam" id="PF18446">
    <property type="entry name" value="DUF5611"/>
    <property type="match status" value="1"/>
</dbReference>
<protein>
    <recommendedName>
        <fullName evidence="1">DUF5611 domain-containing protein</fullName>
    </recommendedName>
</protein>
<feature type="domain" description="DUF5611" evidence="1">
    <location>
        <begin position="1"/>
        <end position="97"/>
    </location>
</feature>
<dbReference type="eggNOG" id="arCOG04412">
    <property type="taxonomic scope" value="Archaea"/>
</dbReference>
<dbReference type="PaxDb" id="589924-Ferp_0985"/>
<proteinExistence type="predicted"/>
<dbReference type="EMBL" id="CP001899">
    <property type="protein sequence ID" value="ADC65149.1"/>
    <property type="molecule type" value="Genomic_DNA"/>
</dbReference>
<dbReference type="Proteomes" id="UP000002613">
    <property type="component" value="Chromosome"/>
</dbReference>
<accession>D3RXD6</accession>
<evidence type="ECO:0000313" key="2">
    <source>
        <dbReference type="EMBL" id="ADC65149.1"/>
    </source>
</evidence>
<dbReference type="InterPro" id="IPR016800">
    <property type="entry name" value="UCP022080"/>
</dbReference>
<dbReference type="InterPro" id="IPR040713">
    <property type="entry name" value="DUF5611"/>
</dbReference>
<gene>
    <name evidence="2" type="ordered locus">Ferp_0985</name>
</gene>
<dbReference type="RefSeq" id="WP_012965492.1">
    <property type="nucleotide sequence ID" value="NC_013849.1"/>
</dbReference>
<keyword evidence="3" id="KW-1185">Reference proteome</keyword>